<dbReference type="OrthoDB" id="9812424at2"/>
<dbReference type="InterPro" id="IPR011990">
    <property type="entry name" value="TPR-like_helical_dom_sf"/>
</dbReference>
<accession>A0A2S4HKR9</accession>
<evidence type="ECO:0000313" key="3">
    <source>
        <dbReference type="Proteomes" id="UP000237222"/>
    </source>
</evidence>
<dbReference type="EMBL" id="PQGG01000003">
    <property type="protein sequence ID" value="POP54583.1"/>
    <property type="molecule type" value="Genomic_DNA"/>
</dbReference>
<evidence type="ECO:0000256" key="1">
    <source>
        <dbReference type="SAM" id="SignalP"/>
    </source>
</evidence>
<gene>
    <name evidence="2" type="ORF">C0068_00975</name>
</gene>
<reference evidence="2 3" key="1">
    <citation type="submission" date="2018-01" db="EMBL/GenBank/DDBJ databases">
        <authorList>
            <person name="Yu X.-D."/>
        </authorList>
    </citation>
    <scope>NUCLEOTIDE SEQUENCE [LARGE SCALE GENOMIC DNA]</scope>
    <source>
        <strain evidence="2 3">ZX-21</strain>
    </source>
</reference>
<dbReference type="SUPFAM" id="SSF48452">
    <property type="entry name" value="TPR-like"/>
    <property type="match status" value="1"/>
</dbReference>
<sequence length="223" mass="24791">MKIITLRVGLALLLFTVALSAFSDDGGIKSELATSAAVAELQTRWATAQYAEDKSQQEHDFESLLLRANNMISAEPDNPDFYVWRGIIKASYAGVKGGLGALSLVREAKIDLEQAIALGGGTLQAAARTSLGSLYFQMPGWPIGFGSDKKAETYLLEGLAMAPDDIDSNYFYALYLIDQRRGEKARQYLERAYTAPRRLGRDFADQERRREVLELITEQQKEK</sequence>
<dbReference type="AlphaFoldDB" id="A0A2S4HKR9"/>
<evidence type="ECO:0008006" key="4">
    <source>
        <dbReference type="Google" id="ProtNLM"/>
    </source>
</evidence>
<keyword evidence="1" id="KW-0732">Signal</keyword>
<dbReference type="RefSeq" id="WP_103682626.1">
    <property type="nucleotide sequence ID" value="NZ_PQGG01000003.1"/>
</dbReference>
<name>A0A2S4HKR9_9GAMM</name>
<feature type="chain" id="PRO_5015430569" description="Tetratricopeptide repeat protein" evidence="1">
    <location>
        <begin position="24"/>
        <end position="223"/>
    </location>
</feature>
<organism evidence="2 3">
    <name type="scientific">Zhongshania marina</name>
    <dbReference type="NCBI Taxonomy" id="2304603"/>
    <lineage>
        <taxon>Bacteria</taxon>
        <taxon>Pseudomonadati</taxon>
        <taxon>Pseudomonadota</taxon>
        <taxon>Gammaproteobacteria</taxon>
        <taxon>Cellvibrionales</taxon>
        <taxon>Spongiibacteraceae</taxon>
        <taxon>Zhongshania</taxon>
    </lineage>
</organism>
<comment type="caution">
    <text evidence="2">The sequence shown here is derived from an EMBL/GenBank/DDBJ whole genome shotgun (WGS) entry which is preliminary data.</text>
</comment>
<dbReference type="Gene3D" id="1.25.40.10">
    <property type="entry name" value="Tetratricopeptide repeat domain"/>
    <property type="match status" value="1"/>
</dbReference>
<protein>
    <recommendedName>
        <fullName evidence="4">Tetratricopeptide repeat protein</fullName>
    </recommendedName>
</protein>
<dbReference type="Proteomes" id="UP000237222">
    <property type="component" value="Unassembled WGS sequence"/>
</dbReference>
<feature type="signal peptide" evidence="1">
    <location>
        <begin position="1"/>
        <end position="23"/>
    </location>
</feature>
<proteinExistence type="predicted"/>
<evidence type="ECO:0000313" key="2">
    <source>
        <dbReference type="EMBL" id="POP54583.1"/>
    </source>
</evidence>